<dbReference type="InterPro" id="IPR051448">
    <property type="entry name" value="CdaR-like_regulators"/>
</dbReference>
<feature type="domain" description="CdaR GGDEF-like" evidence="4">
    <location>
        <begin position="179"/>
        <end position="289"/>
    </location>
</feature>
<evidence type="ECO:0000259" key="3">
    <source>
        <dbReference type="Pfam" id="PF14361"/>
    </source>
</evidence>
<dbReference type="PANTHER" id="PTHR33744">
    <property type="entry name" value="CARBOHYDRATE DIACID REGULATOR"/>
    <property type="match status" value="1"/>
</dbReference>
<dbReference type="AlphaFoldDB" id="A0ABD5E1A3"/>
<dbReference type="Proteomes" id="UP001183607">
    <property type="component" value="Unassembled WGS sequence"/>
</dbReference>
<sequence>MPAVPPLSPPPGTIPLARTLLAREEELADKLDESIRSEAEAYRADDPVPRAALHASTLGNARQVLGFLAGESAPDVSAAAATGRERAAQGVSVADMTRAFRIGFEALWHRLVREAAHREEVSADDLVTLSATLWQLAGVYADAAAEAHRATTAERLLVRERERSALVEALFTGVLAERSGLREGARALGLALDGPFVVAVARSLGGGTLPGREALPGIEAALLSAGLRSAWRLLPDEQIGVVGVPGAGAVQALGEALGRVARARIGVSPPYDSLRETPRALWFARLALRGLTREGVARFDDNPLTVVAAAAPEEAGRVARLVLGPVLALGAAERDRLLDTVETWFAAGGSAEAAGRLLYCHPNTVRYRLRKVEALTGRSLSAPQAVAELGLAVRAVRLEAAEK</sequence>
<protein>
    <submittedName>
        <fullName evidence="5">Helix-turn-helix domain-containing protein</fullName>
    </submittedName>
</protein>
<name>A0ABD5E1A3_9ACTN</name>
<feature type="domain" description="RsbT co-antagonist protein RsbRD N-terminal" evidence="3">
    <location>
        <begin position="25"/>
        <end position="163"/>
    </location>
</feature>
<accession>A0ABD5E1A3</accession>
<dbReference type="InterPro" id="IPR041522">
    <property type="entry name" value="CdaR_GGDEF"/>
</dbReference>
<comment type="caution">
    <text evidence="5">The sequence shown here is derived from an EMBL/GenBank/DDBJ whole genome shotgun (WGS) entry which is preliminary data.</text>
</comment>
<evidence type="ECO:0000259" key="4">
    <source>
        <dbReference type="Pfam" id="PF17853"/>
    </source>
</evidence>
<evidence type="ECO:0000256" key="1">
    <source>
        <dbReference type="ARBA" id="ARBA00006754"/>
    </source>
</evidence>
<proteinExistence type="inferred from homology"/>
<dbReference type="InterPro" id="IPR025751">
    <property type="entry name" value="RsbRD_N_dom"/>
</dbReference>
<dbReference type="EMBL" id="JAVRER010000008">
    <property type="protein sequence ID" value="MDT0415231.1"/>
    <property type="molecule type" value="Genomic_DNA"/>
</dbReference>
<feature type="domain" description="PucR C-terminal helix-turn-helix" evidence="2">
    <location>
        <begin position="337"/>
        <end position="395"/>
    </location>
</feature>
<organism evidence="5 6">
    <name type="scientific">Streptomyces evansiae</name>
    <dbReference type="NCBI Taxonomy" id="3075535"/>
    <lineage>
        <taxon>Bacteria</taxon>
        <taxon>Bacillati</taxon>
        <taxon>Actinomycetota</taxon>
        <taxon>Actinomycetes</taxon>
        <taxon>Kitasatosporales</taxon>
        <taxon>Streptomycetaceae</taxon>
        <taxon>Streptomyces</taxon>
    </lineage>
</organism>
<evidence type="ECO:0000313" key="6">
    <source>
        <dbReference type="Proteomes" id="UP001183607"/>
    </source>
</evidence>
<dbReference type="PANTHER" id="PTHR33744:SF1">
    <property type="entry name" value="DNA-BINDING TRANSCRIPTIONAL ACTIVATOR ADER"/>
    <property type="match status" value="1"/>
</dbReference>
<dbReference type="Pfam" id="PF13556">
    <property type="entry name" value="HTH_30"/>
    <property type="match status" value="1"/>
</dbReference>
<dbReference type="InterPro" id="IPR025736">
    <property type="entry name" value="PucR_C-HTH_dom"/>
</dbReference>
<dbReference type="Pfam" id="PF14361">
    <property type="entry name" value="RsbRD_N"/>
    <property type="match status" value="1"/>
</dbReference>
<evidence type="ECO:0000313" key="5">
    <source>
        <dbReference type="EMBL" id="MDT0415231.1"/>
    </source>
</evidence>
<comment type="similarity">
    <text evidence="1">Belongs to the CdaR family.</text>
</comment>
<reference evidence="6" key="1">
    <citation type="submission" date="2023-07" db="EMBL/GenBank/DDBJ databases">
        <title>30 novel species of actinomycetes from the DSMZ collection.</title>
        <authorList>
            <person name="Nouioui I."/>
        </authorList>
    </citation>
    <scope>NUCLEOTIDE SEQUENCE [LARGE SCALE GENOMIC DNA]</scope>
    <source>
        <strain evidence="6">DSM 41982</strain>
    </source>
</reference>
<evidence type="ECO:0000259" key="2">
    <source>
        <dbReference type="Pfam" id="PF13556"/>
    </source>
</evidence>
<gene>
    <name evidence="5" type="ORF">RM574_06960</name>
</gene>
<dbReference type="Pfam" id="PF17853">
    <property type="entry name" value="GGDEF_2"/>
    <property type="match status" value="1"/>
</dbReference>
<dbReference type="Gene3D" id="1.10.10.2840">
    <property type="entry name" value="PucR C-terminal helix-turn-helix domain"/>
    <property type="match status" value="1"/>
</dbReference>
<dbReference type="InterPro" id="IPR042070">
    <property type="entry name" value="PucR_C-HTH_sf"/>
</dbReference>